<keyword evidence="5" id="KW-1185">Reference proteome</keyword>
<feature type="repeat" description="ANK" evidence="3">
    <location>
        <begin position="398"/>
        <end position="434"/>
    </location>
</feature>
<evidence type="ECO:0000256" key="1">
    <source>
        <dbReference type="ARBA" id="ARBA00022737"/>
    </source>
</evidence>
<gene>
    <name evidence="4" type="ORF">LFA_2715</name>
</gene>
<reference evidence="5" key="1">
    <citation type="submission" date="2014-09" db="EMBL/GenBank/DDBJ databases">
        <authorList>
            <person name="Gomez-Valero L."/>
        </authorList>
    </citation>
    <scope>NUCLEOTIDE SEQUENCE [LARGE SCALE GENOMIC DNA]</scope>
    <source>
        <strain evidence="5">ATCC700992</strain>
    </source>
</reference>
<dbReference type="PANTHER" id="PTHR24198:SF194">
    <property type="entry name" value="INVERSIN-A"/>
    <property type="match status" value="1"/>
</dbReference>
<dbReference type="NCBIfam" id="NF043022">
    <property type="entry name" value="T4SS_AnkG"/>
    <property type="match status" value="1"/>
</dbReference>
<evidence type="ECO:0000256" key="3">
    <source>
        <dbReference type="PROSITE-ProRule" id="PRU00023"/>
    </source>
</evidence>
<dbReference type="STRING" id="1212491.LFA_2715"/>
<dbReference type="Proteomes" id="UP000032430">
    <property type="component" value="Chromosome I"/>
</dbReference>
<dbReference type="EMBL" id="LN614827">
    <property type="protein sequence ID" value="CEG58081.1"/>
    <property type="molecule type" value="Genomic_DNA"/>
</dbReference>
<dbReference type="Pfam" id="PF12796">
    <property type="entry name" value="Ank_2"/>
    <property type="match status" value="2"/>
</dbReference>
<protein>
    <submittedName>
        <fullName evidence="4">Uncharacterized protein</fullName>
    </submittedName>
</protein>
<evidence type="ECO:0000256" key="2">
    <source>
        <dbReference type="ARBA" id="ARBA00023043"/>
    </source>
</evidence>
<evidence type="ECO:0000313" key="4">
    <source>
        <dbReference type="EMBL" id="CEG58081.1"/>
    </source>
</evidence>
<organism evidence="4 5">
    <name type="scientific">Legionella fallonii LLAP-10</name>
    <dbReference type="NCBI Taxonomy" id="1212491"/>
    <lineage>
        <taxon>Bacteria</taxon>
        <taxon>Pseudomonadati</taxon>
        <taxon>Pseudomonadota</taxon>
        <taxon>Gammaproteobacteria</taxon>
        <taxon>Legionellales</taxon>
        <taxon>Legionellaceae</taxon>
        <taxon>Legionella</taxon>
    </lineage>
</organism>
<dbReference type="SUPFAM" id="SSF48403">
    <property type="entry name" value="Ankyrin repeat"/>
    <property type="match status" value="1"/>
</dbReference>
<sequence>MEVILFLLIVGITLVIAKSFLGIRSRLLLVESDTPIDPNSLTHDGITTLLSKMGHPEFRGVCYGFTLNWALNVADGHETLFYKQLHLLRVHQVTLPTIMQQIRIKRKESKSLTGDEHTIETLPKLLRKICMAQSPLQYKTYYGKLVWQSDVPTILSKIASKYSNVKRIFYKTHTFASMGDANNYFDLLKSIGINGRTAVIISTDDHAMGFKLAGHLWRFIDINGLFKQHVEKPYYEFTSKQLAHKLYKLCSNGTLITRLTVNTDFIALQSHDSLSRTLSNMYPRFPLKSKMTYAEKIAFFTMAALQGDLETVKQCLKAGLSIFFHDQLSDDSPLLTALFEGRREVVQAMISSPRFLINKRRKSDGFTLLHLACESGGADIVGDLLKIRRILVDAQDKKGRTPLMVACEKTTFTRDKKLFEQLLAHGASRTIKDQSGLTALDHAIQNDHYVAIRMIRDKKLSKTIPASRAITKTGKIASNKATFFNKTFKTTSSNEVSPCMESTMMC</sequence>
<dbReference type="PROSITE" id="PS50088">
    <property type="entry name" value="ANK_REPEAT"/>
    <property type="match status" value="1"/>
</dbReference>
<keyword evidence="1" id="KW-0677">Repeat</keyword>
<proteinExistence type="predicted"/>
<dbReference type="Gene3D" id="1.25.40.20">
    <property type="entry name" value="Ankyrin repeat-containing domain"/>
    <property type="match status" value="1"/>
</dbReference>
<dbReference type="OrthoDB" id="5653232at2"/>
<dbReference type="InterPro" id="IPR002110">
    <property type="entry name" value="Ankyrin_rpt"/>
</dbReference>
<accession>A0A098G7U3</accession>
<dbReference type="KEGG" id="lfa:LFA_2715"/>
<dbReference type="SMART" id="SM00248">
    <property type="entry name" value="ANK"/>
    <property type="match status" value="5"/>
</dbReference>
<keyword evidence="2 3" id="KW-0040">ANK repeat</keyword>
<dbReference type="InterPro" id="IPR036770">
    <property type="entry name" value="Ankyrin_rpt-contain_sf"/>
</dbReference>
<name>A0A098G7U3_9GAMM</name>
<dbReference type="AlphaFoldDB" id="A0A098G7U3"/>
<evidence type="ECO:0000313" key="5">
    <source>
        <dbReference type="Proteomes" id="UP000032430"/>
    </source>
</evidence>
<dbReference type="HOGENOM" id="CLU_542672_0_0_6"/>
<dbReference type="RefSeq" id="WP_052673961.1">
    <property type="nucleotide sequence ID" value="NZ_LN614827.1"/>
</dbReference>
<dbReference type="PANTHER" id="PTHR24198">
    <property type="entry name" value="ANKYRIN REPEAT AND PROTEIN KINASE DOMAIN-CONTAINING PROTEIN"/>
    <property type="match status" value="1"/>
</dbReference>